<feature type="domain" description="Myb/SANT-like" evidence="2">
    <location>
        <begin position="48"/>
        <end position="144"/>
    </location>
</feature>
<gene>
    <name evidence="3" type="ORF">FRX31_018325</name>
</gene>
<accession>A0A7J6W6D1</accession>
<evidence type="ECO:0000259" key="2">
    <source>
        <dbReference type="Pfam" id="PF12776"/>
    </source>
</evidence>
<dbReference type="Proteomes" id="UP000554482">
    <property type="component" value="Unassembled WGS sequence"/>
</dbReference>
<comment type="caution">
    <text evidence="3">The sequence shown here is derived from an EMBL/GenBank/DDBJ whole genome shotgun (WGS) entry which is preliminary data.</text>
</comment>
<name>A0A7J6W6D1_THATH</name>
<feature type="region of interest" description="Disordered" evidence="1">
    <location>
        <begin position="1"/>
        <end position="35"/>
    </location>
</feature>
<dbReference type="PANTHER" id="PTHR46929:SF3">
    <property type="entry name" value="MYB_SANT-LIKE DOMAIN-CONTAINING PROTEIN"/>
    <property type="match status" value="1"/>
</dbReference>
<protein>
    <recommendedName>
        <fullName evidence="2">Myb/SANT-like domain-containing protein</fullName>
    </recommendedName>
</protein>
<dbReference type="InterPro" id="IPR024752">
    <property type="entry name" value="Myb/SANT-like_dom"/>
</dbReference>
<organism evidence="3 4">
    <name type="scientific">Thalictrum thalictroides</name>
    <name type="common">Rue-anemone</name>
    <name type="synonym">Anemone thalictroides</name>
    <dbReference type="NCBI Taxonomy" id="46969"/>
    <lineage>
        <taxon>Eukaryota</taxon>
        <taxon>Viridiplantae</taxon>
        <taxon>Streptophyta</taxon>
        <taxon>Embryophyta</taxon>
        <taxon>Tracheophyta</taxon>
        <taxon>Spermatophyta</taxon>
        <taxon>Magnoliopsida</taxon>
        <taxon>Ranunculales</taxon>
        <taxon>Ranunculaceae</taxon>
        <taxon>Thalictroideae</taxon>
        <taxon>Thalictrum</taxon>
    </lineage>
</organism>
<proteinExistence type="predicted"/>
<sequence length="156" mass="17322">MMCDRRIEPMANTSRRKGTKVSQPGSAAWVPPPVPAMPELPSQRSQTRWSQPMMAIMLDVLSEEVSKRGSRCDNGFKADTYQAVANAVNAKLGMSVNSENVKSRMKTLKKEYHIAKKLRDASGFGWDPIHKTIVNADPNAWAAYIAVIHSIFSTQC</sequence>
<keyword evidence="4" id="KW-1185">Reference proteome</keyword>
<evidence type="ECO:0000313" key="3">
    <source>
        <dbReference type="EMBL" id="KAF5192090.1"/>
    </source>
</evidence>
<dbReference type="OrthoDB" id="611564at2759"/>
<dbReference type="AlphaFoldDB" id="A0A7J6W6D1"/>
<evidence type="ECO:0000256" key="1">
    <source>
        <dbReference type="SAM" id="MobiDB-lite"/>
    </source>
</evidence>
<dbReference type="PANTHER" id="PTHR46929">
    <property type="entry name" value="EXPRESSED PROTEIN"/>
    <property type="match status" value="1"/>
</dbReference>
<evidence type="ECO:0000313" key="4">
    <source>
        <dbReference type="Proteomes" id="UP000554482"/>
    </source>
</evidence>
<dbReference type="Pfam" id="PF12776">
    <property type="entry name" value="Myb_DNA-bind_3"/>
    <property type="match status" value="1"/>
</dbReference>
<dbReference type="EMBL" id="JABWDY010021872">
    <property type="protein sequence ID" value="KAF5192090.1"/>
    <property type="molecule type" value="Genomic_DNA"/>
</dbReference>
<reference evidence="3 4" key="1">
    <citation type="submission" date="2020-06" db="EMBL/GenBank/DDBJ databases">
        <title>Transcriptomic and genomic resources for Thalictrum thalictroides and T. hernandezii: Facilitating candidate gene discovery in an emerging model plant lineage.</title>
        <authorList>
            <person name="Arias T."/>
            <person name="Riano-Pachon D.M."/>
            <person name="Di Stilio V.S."/>
        </authorList>
    </citation>
    <scope>NUCLEOTIDE SEQUENCE [LARGE SCALE GENOMIC DNA]</scope>
    <source>
        <strain evidence="4">cv. WT478/WT964</strain>
        <tissue evidence="3">Leaves</tissue>
    </source>
</reference>